<dbReference type="EMBL" id="CP092109">
    <property type="protein sequence ID" value="UWZ78009.1"/>
    <property type="molecule type" value="Genomic_DNA"/>
</dbReference>
<accession>A0ABY5ZGL0</accession>
<feature type="transmembrane region" description="Helical" evidence="3">
    <location>
        <begin position="67"/>
        <end position="85"/>
    </location>
</feature>
<feature type="coiled-coil region" evidence="1">
    <location>
        <begin position="4"/>
        <end position="31"/>
    </location>
</feature>
<feature type="transmembrane region" description="Helical" evidence="3">
    <location>
        <begin position="506"/>
        <end position="526"/>
    </location>
</feature>
<keyword evidence="3" id="KW-0472">Membrane</keyword>
<feature type="transmembrane region" description="Helical" evidence="3">
    <location>
        <begin position="350"/>
        <end position="367"/>
    </location>
</feature>
<evidence type="ECO:0000256" key="3">
    <source>
        <dbReference type="SAM" id="Phobius"/>
    </source>
</evidence>
<dbReference type="Proteomes" id="UP001060414">
    <property type="component" value="Chromosome"/>
</dbReference>
<proteinExistence type="predicted"/>
<feature type="transmembrane region" description="Helical" evidence="3">
    <location>
        <begin position="123"/>
        <end position="140"/>
    </location>
</feature>
<feature type="region of interest" description="Disordered" evidence="2">
    <location>
        <begin position="593"/>
        <end position="613"/>
    </location>
</feature>
<feature type="transmembrane region" description="Helical" evidence="3">
    <location>
        <begin position="426"/>
        <end position="446"/>
    </location>
</feature>
<feature type="transmembrane region" description="Helical" evidence="3">
    <location>
        <begin position="319"/>
        <end position="341"/>
    </location>
</feature>
<feature type="transmembrane region" description="Helical" evidence="3">
    <location>
        <begin position="146"/>
        <end position="167"/>
    </location>
</feature>
<sequence>MNRNPSLEERVELLSAEVRRLSAQVEELRGQAPQRVPAPGRVAEDLNVHAEPEPADAFFSWVGRSALLQRVSAVCFLMVVALILRTLTDGGWLDVRIGSPAGMLYATLLMLFGWHLYRRPSPLAPVFAVCGALLMFLVVSETHARFTFLPSAFAYLLVIGTGVLMAIISHVSRAPLPILVGTLGMCIAGVAIDYPNPAYPGLVLLLFSANALGFVASRVRRCSWLRWTIFLVTAVLIQVWGYKIGLTLTGQAQPSGDLAKGWFFPSLVIFALGYVLAALYGILRPAGKKIARFDLALPVVAGVWAFSLTAYVADAWLGNLWGVVLLGASAAIAFFSLALWLGQRSGPEKVAATSFFLGGAVLGALVVGKVADAPLLAMAILVGAALGAAVISAQWRQGSLRLVSYLLQFYVCFELGRWLLADIARAPSLGTLLLAAVLGGAAFWHYRWCLRTPPPAESRFFSKLDDGNRLCVFLLLTALGHGFYFARGAYALMVADYAGEGLHGFMGMQSVLISVGAVLVMIWSLAREDREMRNLAVLITLFGAVKVFFLDLFGLSGQGIEGFPLVVSVFSFGVAIAIQSLVLGRWLRVGTPTPRTGEEKVSEQASASPATQR</sequence>
<keyword evidence="5" id="KW-1185">Reference proteome</keyword>
<feature type="transmembrane region" description="Helical" evidence="3">
    <location>
        <begin position="402"/>
        <end position="420"/>
    </location>
</feature>
<keyword evidence="3" id="KW-1133">Transmembrane helix</keyword>
<feature type="transmembrane region" description="Helical" evidence="3">
    <location>
        <begin position="535"/>
        <end position="556"/>
    </location>
</feature>
<evidence type="ECO:0000313" key="4">
    <source>
        <dbReference type="EMBL" id="UWZ78009.1"/>
    </source>
</evidence>
<evidence type="ECO:0000313" key="5">
    <source>
        <dbReference type="Proteomes" id="UP001060414"/>
    </source>
</evidence>
<feature type="compositionally biased region" description="Polar residues" evidence="2">
    <location>
        <begin position="603"/>
        <end position="613"/>
    </location>
</feature>
<feature type="transmembrane region" description="Helical" evidence="3">
    <location>
        <begin position="467"/>
        <end position="486"/>
    </location>
</feature>
<organism evidence="4 5">
    <name type="scientific">Geoalkalibacter halelectricus</name>
    <dbReference type="NCBI Taxonomy" id="2847045"/>
    <lineage>
        <taxon>Bacteria</taxon>
        <taxon>Pseudomonadati</taxon>
        <taxon>Thermodesulfobacteriota</taxon>
        <taxon>Desulfuromonadia</taxon>
        <taxon>Desulfuromonadales</taxon>
        <taxon>Geoalkalibacteraceae</taxon>
        <taxon>Geoalkalibacter</taxon>
    </lineage>
</organism>
<feature type="transmembrane region" description="Helical" evidence="3">
    <location>
        <begin position="97"/>
        <end position="116"/>
    </location>
</feature>
<reference evidence="4" key="1">
    <citation type="journal article" date="2022" name="Environ. Microbiol.">
        <title>Geoalkalibacter halelectricus SAP #1 sp. nov. possessing extracellular electron transfer and mineral#reducing capabilities from a haloalkaline environment.</title>
        <authorList>
            <person name="Yadav S."/>
            <person name="Singh R."/>
            <person name="Sundharam S.S."/>
            <person name="Chaudhary S."/>
            <person name="Krishnamurthi S."/>
            <person name="Patil S.A."/>
        </authorList>
    </citation>
    <scope>NUCLEOTIDE SEQUENCE</scope>
    <source>
        <strain evidence="4">SAP-1</strain>
    </source>
</reference>
<keyword evidence="1" id="KW-0175">Coiled coil</keyword>
<feature type="transmembrane region" description="Helical" evidence="3">
    <location>
        <begin position="224"/>
        <end position="242"/>
    </location>
</feature>
<dbReference type="RefSeq" id="WP_260746357.1">
    <property type="nucleotide sequence ID" value="NZ_CP092109.1"/>
</dbReference>
<feature type="transmembrane region" description="Helical" evidence="3">
    <location>
        <begin position="198"/>
        <end position="217"/>
    </location>
</feature>
<feature type="transmembrane region" description="Helical" evidence="3">
    <location>
        <begin position="373"/>
        <end position="395"/>
    </location>
</feature>
<protein>
    <submittedName>
        <fullName evidence="4">DUF2339 domain-containing protein</fullName>
    </submittedName>
</protein>
<feature type="transmembrane region" description="Helical" evidence="3">
    <location>
        <begin position="262"/>
        <end position="283"/>
    </location>
</feature>
<name>A0ABY5ZGL0_9BACT</name>
<feature type="transmembrane region" description="Helical" evidence="3">
    <location>
        <begin position="295"/>
        <end position="313"/>
    </location>
</feature>
<gene>
    <name evidence="4" type="ORF">L9S41_09875</name>
</gene>
<feature type="transmembrane region" description="Helical" evidence="3">
    <location>
        <begin position="562"/>
        <end position="583"/>
    </location>
</feature>
<evidence type="ECO:0000256" key="2">
    <source>
        <dbReference type="SAM" id="MobiDB-lite"/>
    </source>
</evidence>
<keyword evidence="3" id="KW-0812">Transmembrane</keyword>
<evidence type="ECO:0000256" key="1">
    <source>
        <dbReference type="SAM" id="Coils"/>
    </source>
</evidence>